<evidence type="ECO:0000256" key="2">
    <source>
        <dbReference type="SAM" id="Phobius"/>
    </source>
</evidence>
<evidence type="ECO:0000256" key="1">
    <source>
        <dbReference type="SAM" id="Coils"/>
    </source>
</evidence>
<feature type="coiled-coil region" evidence="1">
    <location>
        <begin position="112"/>
        <end position="244"/>
    </location>
</feature>
<evidence type="ECO:0000256" key="3">
    <source>
        <dbReference type="SAM" id="SignalP"/>
    </source>
</evidence>
<evidence type="ECO:0000313" key="4">
    <source>
        <dbReference type="EMBL" id="GEU64220.1"/>
    </source>
</evidence>
<evidence type="ECO:0008006" key="5">
    <source>
        <dbReference type="Google" id="ProtNLM"/>
    </source>
</evidence>
<keyword evidence="1" id="KW-0175">Coiled coil</keyword>
<keyword evidence="2" id="KW-0812">Transmembrane</keyword>
<gene>
    <name evidence="4" type="ORF">Tci_036198</name>
</gene>
<feature type="signal peptide" evidence="3">
    <location>
        <begin position="1"/>
        <end position="31"/>
    </location>
</feature>
<feature type="chain" id="PRO_5026831886" description="MAR-binding filament-like protein 1-1" evidence="3">
    <location>
        <begin position="32"/>
        <end position="314"/>
    </location>
</feature>
<dbReference type="EMBL" id="BKCJ010004983">
    <property type="protein sequence ID" value="GEU64220.1"/>
    <property type="molecule type" value="Genomic_DNA"/>
</dbReference>
<keyword evidence="3" id="KW-0732">Signal</keyword>
<organism evidence="4">
    <name type="scientific">Tanacetum cinerariifolium</name>
    <name type="common">Dalmatian daisy</name>
    <name type="synonym">Chrysanthemum cinerariifolium</name>
    <dbReference type="NCBI Taxonomy" id="118510"/>
    <lineage>
        <taxon>Eukaryota</taxon>
        <taxon>Viridiplantae</taxon>
        <taxon>Streptophyta</taxon>
        <taxon>Embryophyta</taxon>
        <taxon>Tracheophyta</taxon>
        <taxon>Spermatophyta</taxon>
        <taxon>Magnoliopsida</taxon>
        <taxon>eudicotyledons</taxon>
        <taxon>Gunneridae</taxon>
        <taxon>Pentapetalae</taxon>
        <taxon>asterids</taxon>
        <taxon>campanulids</taxon>
        <taxon>Asterales</taxon>
        <taxon>Asteraceae</taxon>
        <taxon>Asteroideae</taxon>
        <taxon>Anthemideae</taxon>
        <taxon>Anthemidinae</taxon>
        <taxon>Tanacetum</taxon>
    </lineage>
</organism>
<protein>
    <recommendedName>
        <fullName evidence="5">MAR-binding filament-like protein 1-1</fullName>
    </recommendedName>
</protein>
<dbReference type="AlphaFoldDB" id="A0A6L2LSJ6"/>
<proteinExistence type="predicted"/>
<keyword evidence="2" id="KW-1133">Transmembrane helix</keyword>
<sequence length="314" mass="35726">MQPNDDAFCHRRAFLFMGLSVLPFLNLKAKAAQNLELENPARAQELDQISETHGGASSNPFITLSSGIGILTSGVLGAFYALAQKQKSANLATIESMTTKLVEKEAAIVSMQKNFESKLQNEKEERNEQIKKIDRLTVNLKKASDDKEELNMQLKDKLFSIEVMQERINLLNNEIKDKEDNLANVGSALAAKESEFKKLSSMYEETLAELTGSKSEIEGLRQDILKLEKELESKSSRIDDLNAEEQNMVHLIRFGKDTLTLNQTRDHIYLLLLRVDLQTLFMKIIVHYFQLLVIENHGRFLAYRLTFAQGYDCY</sequence>
<accession>A0A6L2LSJ6</accession>
<keyword evidence="2" id="KW-0472">Membrane</keyword>
<name>A0A6L2LSJ6_TANCI</name>
<reference evidence="4" key="1">
    <citation type="journal article" date="2019" name="Sci. Rep.">
        <title>Draft genome of Tanacetum cinerariifolium, the natural source of mosquito coil.</title>
        <authorList>
            <person name="Yamashiro T."/>
            <person name="Shiraishi A."/>
            <person name="Satake H."/>
            <person name="Nakayama K."/>
        </authorList>
    </citation>
    <scope>NUCLEOTIDE SEQUENCE</scope>
</reference>
<comment type="caution">
    <text evidence="4">The sequence shown here is derived from an EMBL/GenBank/DDBJ whole genome shotgun (WGS) entry which is preliminary data.</text>
</comment>
<feature type="transmembrane region" description="Helical" evidence="2">
    <location>
        <begin position="61"/>
        <end position="83"/>
    </location>
</feature>